<dbReference type="PROSITE" id="PS50893">
    <property type="entry name" value="ABC_TRANSPORTER_2"/>
    <property type="match status" value="2"/>
</dbReference>
<gene>
    <name evidence="7" type="ORF">K649_09115</name>
</gene>
<dbReference type="PANTHER" id="PTHR43820:SF4">
    <property type="entry name" value="HIGH-AFFINITY BRANCHED-CHAIN AMINO ACID TRANSPORT ATP-BINDING PROTEIN LIVF"/>
    <property type="match status" value="1"/>
</dbReference>
<protein>
    <submittedName>
        <fullName evidence="7">ABC transporter</fullName>
    </submittedName>
</protein>
<dbReference type="SMART" id="SM00382">
    <property type="entry name" value="AAA"/>
    <property type="match status" value="2"/>
</dbReference>
<feature type="domain" description="ABC transporter" evidence="6">
    <location>
        <begin position="275"/>
        <end position="501"/>
    </location>
</feature>
<keyword evidence="4" id="KW-0067">ATP-binding</keyword>
<dbReference type="CDD" id="cd03224">
    <property type="entry name" value="ABC_TM1139_LivF_branched"/>
    <property type="match status" value="1"/>
</dbReference>
<dbReference type="GO" id="GO:0016887">
    <property type="term" value="F:ATP hydrolysis activity"/>
    <property type="evidence" value="ECO:0007669"/>
    <property type="project" value="InterPro"/>
</dbReference>
<dbReference type="GO" id="GO:0015807">
    <property type="term" value="P:L-amino acid transport"/>
    <property type="evidence" value="ECO:0007669"/>
    <property type="project" value="TreeGrafter"/>
</dbReference>
<keyword evidence="5" id="KW-0029">Amino-acid transport</keyword>
<evidence type="ECO:0000256" key="4">
    <source>
        <dbReference type="ARBA" id="ARBA00022840"/>
    </source>
</evidence>
<dbReference type="InterPro" id="IPR027417">
    <property type="entry name" value="P-loop_NTPase"/>
</dbReference>
<dbReference type="Gene3D" id="3.40.50.300">
    <property type="entry name" value="P-loop containing nucleotide triphosphate hydrolases"/>
    <property type="match status" value="2"/>
</dbReference>
<comment type="similarity">
    <text evidence="1">Belongs to the ABC transporter superfamily.</text>
</comment>
<dbReference type="InterPro" id="IPR017871">
    <property type="entry name" value="ABC_transporter-like_CS"/>
</dbReference>
<dbReference type="Pfam" id="PF00005">
    <property type="entry name" value="ABC_tran"/>
    <property type="match status" value="2"/>
</dbReference>
<organism evidence="7 8">
    <name type="scientific">Meiothermus ruber (strain ATCC 35948 / DSM 1279 / VKM B-1258 / 21)</name>
    <name type="common">Thermus ruber</name>
    <dbReference type="NCBI Taxonomy" id="504728"/>
    <lineage>
        <taxon>Bacteria</taxon>
        <taxon>Thermotogati</taxon>
        <taxon>Deinococcota</taxon>
        <taxon>Deinococci</taxon>
        <taxon>Thermales</taxon>
        <taxon>Thermaceae</taxon>
        <taxon>Meiothermus</taxon>
    </lineage>
</organism>
<dbReference type="GO" id="GO:0015658">
    <property type="term" value="F:branched-chain amino acid transmembrane transporter activity"/>
    <property type="evidence" value="ECO:0007669"/>
    <property type="project" value="TreeGrafter"/>
</dbReference>
<proteinExistence type="inferred from homology"/>
<dbReference type="PATRIC" id="fig|504728.9.peg.1878"/>
<dbReference type="SUPFAM" id="SSF52540">
    <property type="entry name" value="P-loop containing nucleoside triphosphate hydrolases"/>
    <property type="match status" value="2"/>
</dbReference>
<dbReference type="EMBL" id="CP005385">
    <property type="protein sequence ID" value="AGK05116.1"/>
    <property type="molecule type" value="Genomic_DNA"/>
</dbReference>
<name>M9X9H9_MEIRD</name>
<dbReference type="AlphaFoldDB" id="M9X9H9"/>
<evidence type="ECO:0000313" key="8">
    <source>
        <dbReference type="Proteomes" id="UP000013026"/>
    </source>
</evidence>
<evidence type="ECO:0000256" key="2">
    <source>
        <dbReference type="ARBA" id="ARBA00022448"/>
    </source>
</evidence>
<keyword evidence="2" id="KW-0813">Transport</keyword>
<dbReference type="InterPro" id="IPR003439">
    <property type="entry name" value="ABC_transporter-like_ATP-bd"/>
</dbReference>
<reference evidence="7 8" key="1">
    <citation type="submission" date="2013-04" db="EMBL/GenBank/DDBJ databases">
        <authorList>
            <person name="Chin J."/>
            <person name="Alexander D.H."/>
            <person name="Marks P."/>
            <person name="Korlach J."/>
            <person name="Clum A."/>
            <person name="Copeland A."/>
        </authorList>
    </citation>
    <scope>NUCLEOTIDE SEQUENCE [LARGE SCALE GENOMIC DNA]</scope>
    <source>
        <strain evidence="8">ATCC 35948 / DSM 1279 / VKM B-1258 / 21</strain>
    </source>
</reference>
<dbReference type="GO" id="GO:0005524">
    <property type="term" value="F:ATP binding"/>
    <property type="evidence" value="ECO:0007669"/>
    <property type="project" value="UniProtKB-KW"/>
</dbReference>
<dbReference type="eggNOG" id="COG1129">
    <property type="taxonomic scope" value="Bacteria"/>
</dbReference>
<feature type="domain" description="ABC transporter" evidence="6">
    <location>
        <begin position="21"/>
        <end position="258"/>
    </location>
</feature>
<dbReference type="InterPro" id="IPR052156">
    <property type="entry name" value="BCAA_Transport_ATP-bd_LivF"/>
</dbReference>
<dbReference type="STRING" id="504728.K649_09115"/>
<dbReference type="Proteomes" id="UP000013026">
    <property type="component" value="Chromosome"/>
</dbReference>
<evidence type="ECO:0000256" key="5">
    <source>
        <dbReference type="ARBA" id="ARBA00022970"/>
    </source>
</evidence>
<dbReference type="PROSITE" id="PS00211">
    <property type="entry name" value="ABC_TRANSPORTER_1"/>
    <property type="match status" value="1"/>
</dbReference>
<evidence type="ECO:0000256" key="1">
    <source>
        <dbReference type="ARBA" id="ARBA00005417"/>
    </source>
</evidence>
<sequence length="501" mass="54379">MPARGCGPCWNAVWEGAVQALRVEQVSKAFGGLLALARVSLEVAPGERRAVIGPNGAGKSTLFKVMAGELRPSQGRVFLQGREVSGMPQERVARLGLGRTFQRSNAFPELLVWENVALAQKAAQGQGAALGQRLKPEPGVQRVLEQVGLAERAHVVASQLSHGEKRQLEIAMALVQNPSVLLLDEPLAGLSGAERERIGELILGLDPRMTVLLVEHDLEYALRFAQRVTVLHYGQVIAEGEPEAIRQNPQVQEIYVGASWAAEAQAATTKGAEVLRSEGVGAGYGAMQVLSGVRLEVAQGEVVALLGRNGMGKTTLLSALMGLLPLQEGEVFFLGQGIGRLPPHRRAALGLALVPQGRRMFDGLNVEEELQMAAWGQRGRWTLERVLEVFPRLAERRRNPSRALSGGEQQMVAIARALLRNPRLVLMDEPTEGLSPLMVRQVAEIIRTLKAEGETVLLAEQNVQMALSVADRVYILEHGQVVWEGRPQEASQAVLHRYLGV</sequence>
<accession>M9X9H9</accession>
<dbReference type="PANTHER" id="PTHR43820">
    <property type="entry name" value="HIGH-AFFINITY BRANCHED-CHAIN AMINO ACID TRANSPORT ATP-BINDING PROTEIN LIVF"/>
    <property type="match status" value="1"/>
</dbReference>
<evidence type="ECO:0000256" key="3">
    <source>
        <dbReference type="ARBA" id="ARBA00022741"/>
    </source>
</evidence>
<dbReference type="KEGG" id="mre:K649_09115"/>
<evidence type="ECO:0000259" key="6">
    <source>
        <dbReference type="PROSITE" id="PS50893"/>
    </source>
</evidence>
<dbReference type="CDD" id="cd03219">
    <property type="entry name" value="ABC_Mj1267_LivG_branched"/>
    <property type="match status" value="1"/>
</dbReference>
<dbReference type="InterPro" id="IPR003593">
    <property type="entry name" value="AAA+_ATPase"/>
</dbReference>
<evidence type="ECO:0000313" key="7">
    <source>
        <dbReference type="EMBL" id="AGK05116.1"/>
    </source>
</evidence>
<dbReference type="Pfam" id="PF12399">
    <property type="entry name" value="BCA_ABC_TP_C"/>
    <property type="match status" value="1"/>
</dbReference>
<dbReference type="InterPro" id="IPR032823">
    <property type="entry name" value="BCA_ABC_TP_C"/>
</dbReference>
<keyword evidence="3" id="KW-0547">Nucleotide-binding</keyword>